<feature type="transmembrane region" description="Helical" evidence="8">
    <location>
        <begin position="408"/>
        <end position="426"/>
    </location>
</feature>
<keyword evidence="7 8" id="KW-0472">Membrane</keyword>
<feature type="transmembrane region" description="Helical" evidence="8">
    <location>
        <begin position="128"/>
        <end position="147"/>
    </location>
</feature>
<feature type="transmembrane region" description="Helical" evidence="8">
    <location>
        <begin position="199"/>
        <end position="219"/>
    </location>
</feature>
<dbReference type="OMA" id="VVWFSHA"/>
<keyword evidence="3 8" id="KW-0813">Transport</keyword>
<dbReference type="GO" id="GO:0005886">
    <property type="term" value="C:plasma membrane"/>
    <property type="evidence" value="ECO:0007669"/>
    <property type="project" value="UniProtKB-SubCell"/>
</dbReference>
<dbReference type="PROSITE" id="PS50850">
    <property type="entry name" value="MFS"/>
    <property type="match status" value="1"/>
</dbReference>
<sequence length="450" mass="48508">MSFKLRYLYASPEVNPVTLKARSIPFLNPLDIYGRVFFFSWFGFMIAFWAWYTFPPLLSHVIKYDLHLSPVQVANSNIVSLCATLLVRLISGPLCDRFGPRKVFGGLLLVGSIPLGLAPLVHDATSLYISRFFIGILGGSFVPCQVWSTSFFDVNIVGTANAITGGFGNAGGGITYFIMPAVYDALVSYGYAPAQAWRLTFLVPLCMVITTGVALLLLCPDTPAGKWNKCPLKETSITASSTATDIPNLLSDKPLTSPELSRFPSIERQLDLEKPLSHIPTTPTRSPASASNTLAVLLSPQTFFHTLTYLASFGSELAINSILSSFYLATFPSSLIPSKAANLAAIFGFLNFITRPLGGAISDFLYAHPPTSKIQPLWYKKAWILSCGLLSGTILLILSRFASVSSPSQATIVVLVVLAAVFLEAGNGANFSLLPHVHPEANGLVSGLDA</sequence>
<evidence type="ECO:0000256" key="6">
    <source>
        <dbReference type="ARBA" id="ARBA00023063"/>
    </source>
</evidence>
<organism evidence="11">
    <name type="scientific">Chaetomium thermophilum (strain DSM 1495 / CBS 144.50 / IMI 039719)</name>
    <name type="common">Thermochaetoides thermophila</name>
    <dbReference type="NCBI Taxonomy" id="759272"/>
    <lineage>
        <taxon>Eukaryota</taxon>
        <taxon>Fungi</taxon>
        <taxon>Dikarya</taxon>
        <taxon>Ascomycota</taxon>
        <taxon>Pezizomycotina</taxon>
        <taxon>Sordariomycetes</taxon>
        <taxon>Sordariomycetidae</taxon>
        <taxon>Sordariales</taxon>
        <taxon>Chaetomiaceae</taxon>
        <taxon>Thermochaetoides</taxon>
    </lineage>
</organism>
<evidence type="ECO:0000256" key="5">
    <source>
        <dbReference type="ARBA" id="ARBA00022989"/>
    </source>
</evidence>
<feature type="transmembrane region" description="Helical" evidence="8">
    <location>
        <begin position="340"/>
        <end position="361"/>
    </location>
</feature>
<keyword evidence="5 8" id="KW-1133">Transmembrane helix</keyword>
<keyword evidence="4 8" id="KW-0812">Transmembrane</keyword>
<accession>G0SF82</accession>
<proteinExistence type="inferred from homology"/>
<feature type="transmembrane region" description="Helical" evidence="8">
    <location>
        <begin position="159"/>
        <end position="179"/>
    </location>
</feature>
<reference evidence="10 11" key="1">
    <citation type="journal article" date="2011" name="Cell">
        <title>Insight into structure and assembly of the nuclear pore complex by utilizing the genome of a eukaryotic thermophile.</title>
        <authorList>
            <person name="Amlacher S."/>
            <person name="Sarges P."/>
            <person name="Flemming D."/>
            <person name="van Noort V."/>
            <person name="Kunze R."/>
            <person name="Devos D.P."/>
            <person name="Arumugam M."/>
            <person name="Bork P."/>
            <person name="Hurt E."/>
        </authorList>
    </citation>
    <scope>NUCLEOTIDE SEQUENCE [LARGE SCALE GENOMIC DNA]</scope>
    <source>
        <strain evidence="11">DSM 1495 / CBS 144.50 / IMI 039719</strain>
    </source>
</reference>
<dbReference type="HOGENOM" id="CLU_024204_1_1_1"/>
<comment type="caution">
    <text evidence="8">Lacks conserved residue(s) required for the propagation of feature annotation.</text>
</comment>
<dbReference type="OrthoDB" id="4586664at2759"/>
<dbReference type="eggNOG" id="ENOG502QPIC">
    <property type="taxonomic scope" value="Eukaryota"/>
</dbReference>
<evidence type="ECO:0000256" key="8">
    <source>
        <dbReference type="RuleBase" id="RU366033"/>
    </source>
</evidence>
<dbReference type="EMBL" id="GL988046">
    <property type="protein sequence ID" value="EGS18098.1"/>
    <property type="molecule type" value="Genomic_DNA"/>
</dbReference>
<comment type="similarity">
    <text evidence="2 8">Belongs to the major facilitator superfamily. Nitrate/nitrite porter (TC 2.A.1.8) family.</text>
</comment>
<dbReference type="SUPFAM" id="SSF103473">
    <property type="entry name" value="MFS general substrate transporter"/>
    <property type="match status" value="1"/>
</dbReference>
<dbReference type="AlphaFoldDB" id="G0SF82"/>
<evidence type="ECO:0000313" key="10">
    <source>
        <dbReference type="EMBL" id="EGS18098.1"/>
    </source>
</evidence>
<feature type="transmembrane region" description="Helical" evidence="8">
    <location>
        <begin position="72"/>
        <end position="91"/>
    </location>
</feature>
<evidence type="ECO:0000256" key="4">
    <source>
        <dbReference type="ARBA" id="ARBA00022692"/>
    </source>
</evidence>
<dbReference type="RefSeq" id="XP_006696429.1">
    <property type="nucleotide sequence ID" value="XM_006696366.1"/>
</dbReference>
<evidence type="ECO:0000256" key="3">
    <source>
        <dbReference type="ARBA" id="ARBA00022448"/>
    </source>
</evidence>
<dbReference type="Pfam" id="PF07690">
    <property type="entry name" value="MFS_1"/>
    <property type="match status" value="1"/>
</dbReference>
<protein>
    <recommendedName>
        <fullName evidence="8">Nitrate/nitrite transporter</fullName>
    </recommendedName>
</protein>
<comment type="subcellular location">
    <subcellularLocation>
        <location evidence="8">Cell membrane</location>
        <topology evidence="8">Multi-pass membrane protein</topology>
    </subcellularLocation>
    <subcellularLocation>
        <location evidence="1">Membrane</location>
        <topology evidence="1">Multi-pass membrane protein</topology>
    </subcellularLocation>
</comment>
<dbReference type="InterPro" id="IPR036259">
    <property type="entry name" value="MFS_trans_sf"/>
</dbReference>
<dbReference type="STRING" id="759272.G0SF82"/>
<dbReference type="InterPro" id="IPR004737">
    <property type="entry name" value="NO3_transporter_NarK/NarU-like"/>
</dbReference>
<feature type="domain" description="Major facilitator superfamily (MFS) profile" evidence="9">
    <location>
        <begin position="36"/>
        <end position="450"/>
    </location>
</feature>
<evidence type="ECO:0000256" key="7">
    <source>
        <dbReference type="ARBA" id="ARBA00023136"/>
    </source>
</evidence>
<dbReference type="InterPro" id="IPR020846">
    <property type="entry name" value="MFS_dom"/>
</dbReference>
<dbReference type="GO" id="GO:0015113">
    <property type="term" value="F:nitrite transmembrane transporter activity"/>
    <property type="evidence" value="ECO:0007669"/>
    <property type="project" value="InterPro"/>
</dbReference>
<evidence type="ECO:0000256" key="2">
    <source>
        <dbReference type="ARBA" id="ARBA00008432"/>
    </source>
</evidence>
<dbReference type="PANTHER" id="PTHR23515">
    <property type="entry name" value="HIGH-AFFINITY NITRATE TRANSPORTER 2.3"/>
    <property type="match status" value="1"/>
</dbReference>
<dbReference type="NCBIfam" id="TIGR00886">
    <property type="entry name" value="2A0108"/>
    <property type="match status" value="1"/>
</dbReference>
<dbReference type="KEGG" id="cthr:CTHT_0061130"/>
<evidence type="ECO:0000256" key="1">
    <source>
        <dbReference type="ARBA" id="ARBA00004141"/>
    </source>
</evidence>
<feature type="transmembrane region" description="Helical" evidence="8">
    <location>
        <begin position="382"/>
        <end position="402"/>
    </location>
</feature>
<dbReference type="InterPro" id="IPR011701">
    <property type="entry name" value="MFS"/>
</dbReference>
<dbReference type="Proteomes" id="UP000008066">
    <property type="component" value="Unassembled WGS sequence"/>
</dbReference>
<keyword evidence="11" id="KW-1185">Reference proteome</keyword>
<name>G0SF82_CHATD</name>
<gene>
    <name evidence="10" type="ORF">CTHT_0061130</name>
</gene>
<dbReference type="GeneID" id="18260151"/>
<dbReference type="GO" id="GO:0042128">
    <property type="term" value="P:nitrate assimilation"/>
    <property type="evidence" value="ECO:0007669"/>
    <property type="project" value="UniProtKB-UniRule"/>
</dbReference>
<dbReference type="Gene3D" id="1.20.1250.20">
    <property type="entry name" value="MFS general substrate transporter like domains"/>
    <property type="match status" value="2"/>
</dbReference>
<feature type="transmembrane region" description="Helical" evidence="8">
    <location>
        <begin position="103"/>
        <end position="122"/>
    </location>
</feature>
<dbReference type="InterPro" id="IPR044772">
    <property type="entry name" value="NO3_transporter"/>
</dbReference>
<evidence type="ECO:0000313" key="11">
    <source>
        <dbReference type="Proteomes" id="UP000008066"/>
    </source>
</evidence>
<keyword evidence="6 8" id="KW-0534">Nitrate assimilation</keyword>
<evidence type="ECO:0000259" key="9">
    <source>
        <dbReference type="PROSITE" id="PS50850"/>
    </source>
</evidence>
<feature type="transmembrane region" description="Helical" evidence="8">
    <location>
        <begin position="32"/>
        <end position="52"/>
    </location>
</feature>
<keyword evidence="8" id="KW-1003">Cell membrane</keyword>
<dbReference type="GO" id="GO:0015112">
    <property type="term" value="F:nitrate transmembrane transporter activity"/>
    <property type="evidence" value="ECO:0007669"/>
    <property type="project" value="UniProtKB-UniRule"/>
</dbReference>